<dbReference type="AlphaFoldDB" id="A0AA40A222"/>
<dbReference type="EMBL" id="JAUKUA010000006">
    <property type="protein sequence ID" value="KAK0707805.1"/>
    <property type="molecule type" value="Genomic_DNA"/>
</dbReference>
<name>A0AA40A222_9PEZI</name>
<organism evidence="1 2">
    <name type="scientific">Lasiosphaeris hirsuta</name>
    <dbReference type="NCBI Taxonomy" id="260670"/>
    <lineage>
        <taxon>Eukaryota</taxon>
        <taxon>Fungi</taxon>
        <taxon>Dikarya</taxon>
        <taxon>Ascomycota</taxon>
        <taxon>Pezizomycotina</taxon>
        <taxon>Sordariomycetes</taxon>
        <taxon>Sordariomycetidae</taxon>
        <taxon>Sordariales</taxon>
        <taxon>Lasiosphaeriaceae</taxon>
        <taxon>Lasiosphaeris</taxon>
    </lineage>
</organism>
<keyword evidence="2" id="KW-1185">Reference proteome</keyword>
<proteinExistence type="predicted"/>
<evidence type="ECO:0000313" key="2">
    <source>
        <dbReference type="Proteomes" id="UP001172102"/>
    </source>
</evidence>
<comment type="caution">
    <text evidence="1">The sequence shown here is derived from an EMBL/GenBank/DDBJ whole genome shotgun (WGS) entry which is preliminary data.</text>
</comment>
<reference evidence="1" key="1">
    <citation type="submission" date="2023-06" db="EMBL/GenBank/DDBJ databases">
        <title>Genome-scale phylogeny and comparative genomics of the fungal order Sordariales.</title>
        <authorList>
            <consortium name="Lawrence Berkeley National Laboratory"/>
            <person name="Hensen N."/>
            <person name="Bonometti L."/>
            <person name="Westerberg I."/>
            <person name="Brannstrom I.O."/>
            <person name="Guillou S."/>
            <person name="Cros-Aarteil S."/>
            <person name="Calhoun S."/>
            <person name="Haridas S."/>
            <person name="Kuo A."/>
            <person name="Mondo S."/>
            <person name="Pangilinan J."/>
            <person name="Riley R."/>
            <person name="Labutti K."/>
            <person name="Andreopoulos B."/>
            <person name="Lipzen A."/>
            <person name="Chen C."/>
            <person name="Yanf M."/>
            <person name="Daum C."/>
            <person name="Ng V."/>
            <person name="Clum A."/>
            <person name="Steindorff A."/>
            <person name="Ohm R."/>
            <person name="Martin F."/>
            <person name="Silar P."/>
            <person name="Natvig D."/>
            <person name="Lalanne C."/>
            <person name="Gautier V."/>
            <person name="Ament-Velasquez S.L."/>
            <person name="Kruys A."/>
            <person name="Hutchinson M.I."/>
            <person name="Powell A.J."/>
            <person name="Barry K."/>
            <person name="Miller A.N."/>
            <person name="Grigoriev I.V."/>
            <person name="Debuchy R."/>
            <person name="Gladieux P."/>
            <person name="Thoren M.H."/>
            <person name="Johannesson H."/>
        </authorList>
    </citation>
    <scope>NUCLEOTIDE SEQUENCE</scope>
    <source>
        <strain evidence="1">SMH4607-1</strain>
    </source>
</reference>
<gene>
    <name evidence="1" type="ORF">B0H67DRAFT_647947</name>
</gene>
<dbReference type="Proteomes" id="UP001172102">
    <property type="component" value="Unassembled WGS sequence"/>
</dbReference>
<sequence length="260" mass="29904">MDSKFVKEYQQIMMDKNPSEAMRALFPTGDRLHEFMSWLNGPEDLKDVAPATLTKDKFVADVDKLNLLDLGFLDLMVPSMHTRLEFWVHVGRDEVFSYRIGIEPTGLTVTDKNDKTPNPFPSCILGLRSPSQRDPPFTFFQLGGLEFALVDRPSQSDDNMYWGDTGFFVVARLGPHGKMDGIYVVYDAGIREFRERGTSLPYYGLMPNPLQFDRKVRLKRFFCGRLGDSLKKINNPARHINWNDNIVCEWPRDTVLVSRD</sequence>
<accession>A0AA40A222</accession>
<protein>
    <submittedName>
        <fullName evidence="1">Uncharacterized protein</fullName>
    </submittedName>
</protein>
<evidence type="ECO:0000313" key="1">
    <source>
        <dbReference type="EMBL" id="KAK0707805.1"/>
    </source>
</evidence>